<dbReference type="SUPFAM" id="SSF50249">
    <property type="entry name" value="Nucleic acid-binding proteins"/>
    <property type="match status" value="1"/>
</dbReference>
<evidence type="ECO:0000256" key="3">
    <source>
        <dbReference type="ARBA" id="ARBA00022895"/>
    </source>
</evidence>
<protein>
    <recommendedName>
        <fullName evidence="5">CST complex subunit Stn1 N-terminal domain-containing protein</fullName>
    </recommendedName>
</protein>
<feature type="domain" description="CST complex subunit Stn1 N-terminal" evidence="5">
    <location>
        <begin position="47"/>
        <end position="206"/>
    </location>
</feature>
<dbReference type="Pfam" id="PF10451">
    <property type="entry name" value="Stn1"/>
    <property type="match status" value="1"/>
</dbReference>
<feature type="region of interest" description="Disordered" evidence="4">
    <location>
        <begin position="225"/>
        <end position="256"/>
    </location>
</feature>
<organism evidence="6 7">
    <name type="scientific">Glonium stellatum</name>
    <dbReference type="NCBI Taxonomy" id="574774"/>
    <lineage>
        <taxon>Eukaryota</taxon>
        <taxon>Fungi</taxon>
        <taxon>Dikarya</taxon>
        <taxon>Ascomycota</taxon>
        <taxon>Pezizomycotina</taxon>
        <taxon>Dothideomycetes</taxon>
        <taxon>Pleosporomycetidae</taxon>
        <taxon>Gloniales</taxon>
        <taxon>Gloniaceae</taxon>
        <taxon>Glonium</taxon>
    </lineage>
</organism>
<dbReference type="GO" id="GO:0000781">
    <property type="term" value="C:chromosome, telomeric region"/>
    <property type="evidence" value="ECO:0007669"/>
    <property type="project" value="UniProtKB-SubCell"/>
</dbReference>
<dbReference type="InterPro" id="IPR012340">
    <property type="entry name" value="NA-bd_OB-fold"/>
</dbReference>
<evidence type="ECO:0000256" key="1">
    <source>
        <dbReference type="ARBA" id="ARBA00004574"/>
    </source>
</evidence>
<dbReference type="InterPro" id="IPR018856">
    <property type="entry name" value="Stn1_N"/>
</dbReference>
<evidence type="ECO:0000259" key="5">
    <source>
        <dbReference type="Pfam" id="PF10451"/>
    </source>
</evidence>
<dbReference type="Gene3D" id="2.40.50.140">
    <property type="entry name" value="Nucleic acid-binding proteins"/>
    <property type="match status" value="1"/>
</dbReference>
<proteinExistence type="predicted"/>
<evidence type="ECO:0000313" key="6">
    <source>
        <dbReference type="EMBL" id="OCL07937.1"/>
    </source>
</evidence>
<evidence type="ECO:0000313" key="7">
    <source>
        <dbReference type="Proteomes" id="UP000250140"/>
    </source>
</evidence>
<evidence type="ECO:0000256" key="4">
    <source>
        <dbReference type="SAM" id="MobiDB-lite"/>
    </source>
</evidence>
<dbReference type="Proteomes" id="UP000250140">
    <property type="component" value="Unassembled WGS sequence"/>
</dbReference>
<dbReference type="EMBL" id="KV749752">
    <property type="protein sequence ID" value="OCL07937.1"/>
    <property type="molecule type" value="Genomic_DNA"/>
</dbReference>
<dbReference type="CDD" id="cd03524">
    <property type="entry name" value="RPA2_OBF_family"/>
    <property type="match status" value="1"/>
</dbReference>
<accession>A0A8E2JSN0</accession>
<name>A0A8E2JSN0_9PEZI</name>
<feature type="non-terminal residue" evidence="6">
    <location>
        <position position="1"/>
    </location>
</feature>
<evidence type="ECO:0000256" key="2">
    <source>
        <dbReference type="ARBA" id="ARBA00022454"/>
    </source>
</evidence>
<gene>
    <name evidence="6" type="ORF">AOQ84DRAFT_354732</name>
</gene>
<dbReference type="AlphaFoldDB" id="A0A8E2JSN0"/>
<feature type="compositionally biased region" description="Basic and acidic residues" evidence="4">
    <location>
        <begin position="225"/>
        <end position="240"/>
    </location>
</feature>
<comment type="subcellular location">
    <subcellularLocation>
        <location evidence="1">Chromosome</location>
        <location evidence="1">Telomere</location>
    </subcellularLocation>
</comment>
<dbReference type="OrthoDB" id="77828at2759"/>
<reference evidence="6 7" key="1">
    <citation type="journal article" date="2016" name="Nat. Commun.">
        <title>Ectomycorrhizal ecology is imprinted in the genome of the dominant symbiotic fungus Cenococcum geophilum.</title>
        <authorList>
            <consortium name="DOE Joint Genome Institute"/>
            <person name="Peter M."/>
            <person name="Kohler A."/>
            <person name="Ohm R.A."/>
            <person name="Kuo A."/>
            <person name="Krutzmann J."/>
            <person name="Morin E."/>
            <person name="Arend M."/>
            <person name="Barry K.W."/>
            <person name="Binder M."/>
            <person name="Choi C."/>
            <person name="Clum A."/>
            <person name="Copeland A."/>
            <person name="Grisel N."/>
            <person name="Haridas S."/>
            <person name="Kipfer T."/>
            <person name="LaButti K."/>
            <person name="Lindquist E."/>
            <person name="Lipzen A."/>
            <person name="Maire R."/>
            <person name="Meier B."/>
            <person name="Mihaltcheva S."/>
            <person name="Molinier V."/>
            <person name="Murat C."/>
            <person name="Poggeler S."/>
            <person name="Quandt C.A."/>
            <person name="Sperisen C."/>
            <person name="Tritt A."/>
            <person name="Tisserant E."/>
            <person name="Crous P.W."/>
            <person name="Henrissat B."/>
            <person name="Nehls U."/>
            <person name="Egli S."/>
            <person name="Spatafora J.W."/>
            <person name="Grigoriev I.V."/>
            <person name="Martin F.M."/>
        </authorList>
    </citation>
    <scope>NUCLEOTIDE SEQUENCE [LARGE SCALE GENOMIC DNA]</scope>
    <source>
        <strain evidence="6 7">CBS 207.34</strain>
    </source>
</reference>
<keyword evidence="2" id="KW-0158">Chromosome</keyword>
<keyword evidence="7" id="KW-1185">Reference proteome</keyword>
<keyword evidence="3" id="KW-0779">Telomere</keyword>
<sequence>MTTLSSATDPPIYPAYCFKSSPTYNAWVKLTAADVHRLRAEPGYEGQRIYFSLNHPIRFVRLVGVIVAIDDINSKYTILTVDDSSGATIEVKIVRLAPEIANAVDCPSNTTVDNVNVVAELGVFEVVVDGCNLDIGTIIKAKCTISEFRGNKQLDLKRVSLVRSTDEEAQAWAEMAAFRQNVLAKPWVLSEEELKRIDKGLKVQRKKEKEYQRLKAEHEARKRARKEAWDQKMAEWEHKAEKKRRKEEAIMNYGAL</sequence>